<gene>
    <name evidence="2" type="ORF">EH240_30120</name>
</gene>
<keyword evidence="3" id="KW-1185">Reference proteome</keyword>
<accession>A0A3P3F3M2</accession>
<sequence>MVAAIGSGIGNVSLAREGHGTSNGHQQHASGHSGHNRPVGDSDRAEGPTSSGDDSQAAAEREAFDTALRSVALTILNSAMASSQDALAETEEDA</sequence>
<evidence type="ECO:0000256" key="1">
    <source>
        <dbReference type="SAM" id="MobiDB-lite"/>
    </source>
</evidence>
<feature type="region of interest" description="Disordered" evidence="1">
    <location>
        <begin position="1"/>
        <end position="63"/>
    </location>
</feature>
<evidence type="ECO:0000313" key="3">
    <source>
        <dbReference type="Proteomes" id="UP000273786"/>
    </source>
</evidence>
<dbReference type="AlphaFoldDB" id="A0A3P3F3M2"/>
<dbReference type="Proteomes" id="UP000273786">
    <property type="component" value="Unassembled WGS sequence"/>
</dbReference>
<comment type="caution">
    <text evidence="2">The sequence shown here is derived from an EMBL/GenBank/DDBJ whole genome shotgun (WGS) entry which is preliminary data.</text>
</comment>
<evidence type="ECO:0000313" key="2">
    <source>
        <dbReference type="EMBL" id="RRH93205.1"/>
    </source>
</evidence>
<dbReference type="OrthoDB" id="8087266at2"/>
<feature type="compositionally biased region" description="Low complexity" evidence="1">
    <location>
        <begin position="22"/>
        <end position="33"/>
    </location>
</feature>
<proteinExistence type="predicted"/>
<reference evidence="2 3" key="1">
    <citation type="submission" date="2018-11" db="EMBL/GenBank/DDBJ databases">
        <title>the genome of Mesorhizobium tamadayense DSM 28320.</title>
        <authorList>
            <person name="Gao J."/>
        </authorList>
    </citation>
    <scope>NUCLEOTIDE SEQUENCE [LARGE SCALE GENOMIC DNA]</scope>
    <source>
        <strain evidence="2 3">DSM 28320</strain>
    </source>
</reference>
<protein>
    <submittedName>
        <fullName evidence="2">Nodulation protein NopC</fullName>
    </submittedName>
</protein>
<name>A0A3P3F3M2_9HYPH</name>
<dbReference type="EMBL" id="RQXT01000053">
    <property type="protein sequence ID" value="RRH93205.1"/>
    <property type="molecule type" value="Genomic_DNA"/>
</dbReference>
<organism evidence="2 3">
    <name type="scientific">Mesorhizobium tamadayense</name>
    <dbReference type="NCBI Taxonomy" id="425306"/>
    <lineage>
        <taxon>Bacteria</taxon>
        <taxon>Pseudomonadati</taxon>
        <taxon>Pseudomonadota</taxon>
        <taxon>Alphaproteobacteria</taxon>
        <taxon>Hyphomicrobiales</taxon>
        <taxon>Phyllobacteriaceae</taxon>
        <taxon>Mesorhizobium</taxon>
    </lineage>
</organism>